<evidence type="ECO:0000256" key="15">
    <source>
        <dbReference type="ARBA" id="ARBA00023136"/>
    </source>
</evidence>
<evidence type="ECO:0000313" key="22">
    <source>
        <dbReference type="Proteomes" id="UP001159427"/>
    </source>
</evidence>
<keyword evidence="13 20" id="KW-0443">Lipid metabolism</keyword>
<comment type="function">
    <text evidence="20">Catalyzes the conversion of phosphatidic acid (PA) to CDP-diacylglycerol (CDP-DAG), an essential intermediate in the synthesis of phosphatidylglycerol, cardiolipin and phosphatidylinositol.</text>
</comment>
<keyword evidence="15 20" id="KW-0472">Membrane</keyword>
<keyword evidence="16 20" id="KW-0594">Phospholipid biosynthesis</keyword>
<evidence type="ECO:0000256" key="4">
    <source>
        <dbReference type="ARBA" id="ARBA00005189"/>
    </source>
</evidence>
<evidence type="ECO:0000256" key="8">
    <source>
        <dbReference type="ARBA" id="ARBA00022516"/>
    </source>
</evidence>
<evidence type="ECO:0000256" key="19">
    <source>
        <dbReference type="ARBA" id="ARBA00031502"/>
    </source>
</evidence>
<keyword evidence="9 20" id="KW-0808">Transferase</keyword>
<comment type="caution">
    <text evidence="21">The sequence shown here is derived from an EMBL/GenBank/DDBJ whole genome shotgun (WGS) entry which is preliminary data.</text>
</comment>
<evidence type="ECO:0000256" key="17">
    <source>
        <dbReference type="ARBA" id="ARBA00023264"/>
    </source>
</evidence>
<reference evidence="21 22" key="1">
    <citation type="submission" date="2022-05" db="EMBL/GenBank/DDBJ databases">
        <authorList>
            <consortium name="Genoscope - CEA"/>
            <person name="William W."/>
        </authorList>
    </citation>
    <scope>NUCLEOTIDE SEQUENCE [LARGE SCALE GENOMIC DNA]</scope>
</reference>
<comment type="pathway">
    <text evidence="4">Lipid metabolism.</text>
</comment>
<dbReference type="PIRSF" id="PIRSF028840">
    <property type="entry name" value="Mmp37"/>
    <property type="match status" value="1"/>
</dbReference>
<comment type="similarity">
    <text evidence="5 20">Belongs to the TAM41 family.</text>
</comment>
<keyword evidence="11 20" id="KW-0999">Mitochondrion inner membrane</keyword>
<evidence type="ECO:0000256" key="6">
    <source>
        <dbReference type="ARBA" id="ARBA00012487"/>
    </source>
</evidence>
<comment type="cofactor">
    <cofactor evidence="1 20">
        <name>Mg(2+)</name>
        <dbReference type="ChEBI" id="CHEBI:18420"/>
    </cofactor>
</comment>
<evidence type="ECO:0000256" key="12">
    <source>
        <dbReference type="ARBA" id="ARBA00022842"/>
    </source>
</evidence>
<comment type="subcellular location">
    <subcellularLocation>
        <location evidence="2 20">Mitochondrion inner membrane</location>
        <topology evidence="2 20">Peripheral membrane protein</topology>
        <orientation evidence="2 20">Matrix side</orientation>
    </subcellularLocation>
</comment>
<dbReference type="InterPro" id="IPR015222">
    <property type="entry name" value="Tam41"/>
</dbReference>
<evidence type="ECO:0000256" key="11">
    <source>
        <dbReference type="ARBA" id="ARBA00022792"/>
    </source>
</evidence>
<evidence type="ECO:0000256" key="9">
    <source>
        <dbReference type="ARBA" id="ARBA00022679"/>
    </source>
</evidence>
<comment type="pathway">
    <text evidence="3 20">Phospholipid metabolism; CDP-diacylglycerol biosynthesis; CDP-diacylglycerol from sn-glycerol 3-phosphate: step 3/3.</text>
</comment>
<accession>A0ABN8SIX3</accession>
<name>A0ABN8SIX3_9CNID</name>
<proteinExistence type="inferred from homology"/>
<dbReference type="PANTHER" id="PTHR13619:SF0">
    <property type="entry name" value="PHOSPHATIDATE CYTIDYLYLTRANSFERASE, MITOCHONDRIAL"/>
    <property type="match status" value="1"/>
</dbReference>
<dbReference type="EC" id="2.7.7.41" evidence="6 20"/>
<evidence type="ECO:0000256" key="20">
    <source>
        <dbReference type="PIRNR" id="PIRNR028840"/>
    </source>
</evidence>
<evidence type="ECO:0000256" key="13">
    <source>
        <dbReference type="ARBA" id="ARBA00023098"/>
    </source>
</evidence>
<evidence type="ECO:0000256" key="14">
    <source>
        <dbReference type="ARBA" id="ARBA00023128"/>
    </source>
</evidence>
<dbReference type="Pfam" id="PF09139">
    <property type="entry name" value="Tam41_Mmp37"/>
    <property type="match status" value="1"/>
</dbReference>
<evidence type="ECO:0000256" key="2">
    <source>
        <dbReference type="ARBA" id="ARBA00004443"/>
    </source>
</evidence>
<evidence type="ECO:0000256" key="18">
    <source>
        <dbReference type="ARBA" id="ARBA00029893"/>
    </source>
</evidence>
<keyword evidence="10 20" id="KW-0548">Nucleotidyltransferase</keyword>
<evidence type="ECO:0000256" key="5">
    <source>
        <dbReference type="ARBA" id="ARBA00005458"/>
    </source>
</evidence>
<gene>
    <name evidence="21" type="ORF">PEVE_00022143</name>
</gene>
<evidence type="ECO:0000256" key="1">
    <source>
        <dbReference type="ARBA" id="ARBA00001946"/>
    </source>
</evidence>
<evidence type="ECO:0000256" key="16">
    <source>
        <dbReference type="ARBA" id="ARBA00023209"/>
    </source>
</evidence>
<comment type="catalytic activity">
    <reaction evidence="20">
        <text>a 1,2-diacyl-sn-glycero-3-phosphate + CTP + H(+) = a CDP-1,2-diacyl-sn-glycerol + diphosphate</text>
        <dbReference type="Rhea" id="RHEA:16229"/>
        <dbReference type="ChEBI" id="CHEBI:15378"/>
        <dbReference type="ChEBI" id="CHEBI:33019"/>
        <dbReference type="ChEBI" id="CHEBI:37563"/>
        <dbReference type="ChEBI" id="CHEBI:58332"/>
        <dbReference type="ChEBI" id="CHEBI:58608"/>
        <dbReference type="EC" id="2.7.7.41"/>
    </reaction>
</comment>
<dbReference type="PANTHER" id="PTHR13619">
    <property type="entry name" value="PHOSPHATIDATE CYTIDYLYLTRANSFERASE, MITOCHONDRIAL"/>
    <property type="match status" value="1"/>
</dbReference>
<keyword evidence="22" id="KW-1185">Reference proteome</keyword>
<dbReference type="Proteomes" id="UP001159427">
    <property type="component" value="Unassembled WGS sequence"/>
</dbReference>
<keyword evidence="12 20" id="KW-0460">Magnesium</keyword>
<organism evidence="21 22">
    <name type="scientific">Porites evermanni</name>
    <dbReference type="NCBI Taxonomy" id="104178"/>
    <lineage>
        <taxon>Eukaryota</taxon>
        <taxon>Metazoa</taxon>
        <taxon>Cnidaria</taxon>
        <taxon>Anthozoa</taxon>
        <taxon>Hexacorallia</taxon>
        <taxon>Scleractinia</taxon>
        <taxon>Fungiina</taxon>
        <taxon>Poritidae</taxon>
        <taxon>Porites</taxon>
    </lineage>
</organism>
<evidence type="ECO:0000256" key="3">
    <source>
        <dbReference type="ARBA" id="ARBA00005119"/>
    </source>
</evidence>
<keyword evidence="17 20" id="KW-1208">Phospholipid metabolism</keyword>
<evidence type="ECO:0000313" key="21">
    <source>
        <dbReference type="EMBL" id="CAH3191612.1"/>
    </source>
</evidence>
<keyword evidence="8 20" id="KW-0444">Lipid biosynthesis</keyword>
<dbReference type="EMBL" id="CALNXI010002962">
    <property type="protein sequence ID" value="CAH3191612.1"/>
    <property type="molecule type" value="Genomic_DNA"/>
</dbReference>
<keyword evidence="14 20" id="KW-0496">Mitochondrion</keyword>
<sequence length="336" mass="38059">MADSHDDFLKKIVARFPSGISLAFAYGSGIFSQKGNVSSKNMLDFNMLDFVFVLEDADQWHKTNLNLHSHHYSFVRRFGSNAVVSLQDRFGARMYYNTLVPMEGRVIKYGTISRENFRLDLNEWQWLYLSGRLHKPVKILHRGDGADILSALKGNLYSAVNVALLSLPEFFTEEELFLSIAGLSFAGDFRMIVGENKNKVQNIVGPNIEPFRNLYNPILLKSNEIHFDPSSRKYHQNQEINVIFSRLKSLPRNLLQYVVSSVISKEIKASLIEEALYDTSKDIVNCSQVVRKGITSIVRKSSISQSVKGVITAGGHKTLIYSAQKINKMLRGIFRG</sequence>
<evidence type="ECO:0000256" key="7">
    <source>
        <dbReference type="ARBA" id="ARBA00018337"/>
    </source>
</evidence>
<protein>
    <recommendedName>
        <fullName evidence="7 20">Phosphatidate cytidylyltransferase, mitochondrial</fullName>
        <ecNumber evidence="6 20">2.7.7.41</ecNumber>
    </recommendedName>
    <alternativeName>
        <fullName evidence="18 20">CDP-diacylglycerol synthase</fullName>
    </alternativeName>
    <alternativeName>
        <fullName evidence="19 20">Mitochondrial translocator assembly and maintenance protein 41 homolog</fullName>
    </alternativeName>
</protein>
<evidence type="ECO:0000256" key="10">
    <source>
        <dbReference type="ARBA" id="ARBA00022695"/>
    </source>
</evidence>